<dbReference type="GO" id="GO:0007018">
    <property type="term" value="P:microtubule-based movement"/>
    <property type="evidence" value="ECO:0007669"/>
    <property type="project" value="InterPro"/>
</dbReference>
<dbReference type="GO" id="GO:0008569">
    <property type="term" value="F:minus-end-directed microtubule motor activity"/>
    <property type="evidence" value="ECO:0007669"/>
    <property type="project" value="InterPro"/>
</dbReference>
<dbReference type="AlphaFoldDB" id="A0A086KNU9"/>
<proteinExistence type="predicted"/>
<dbReference type="VEuPathDB" id="ToxoDB:TGP89_203135F"/>
<dbReference type="Gene3D" id="3.40.50.300">
    <property type="entry name" value="P-loop containing nucleotide triphosphate hydrolases"/>
    <property type="match status" value="1"/>
</dbReference>
<dbReference type="Pfam" id="PF03028">
    <property type="entry name" value="Dynein_heavy"/>
    <property type="match status" value="1"/>
</dbReference>
<feature type="domain" description="Dynein heavy chain region D6 P-loop" evidence="1">
    <location>
        <begin position="41"/>
        <end position="87"/>
    </location>
</feature>
<evidence type="ECO:0000259" key="1">
    <source>
        <dbReference type="Pfam" id="PF03028"/>
    </source>
</evidence>
<dbReference type="InterPro" id="IPR004273">
    <property type="entry name" value="Dynein_heavy_D6_P-loop"/>
</dbReference>
<comment type="caution">
    <text evidence="2">The sequence shown here is derived from an EMBL/GenBank/DDBJ whole genome shotgun (WGS) entry which is preliminary data.</text>
</comment>
<dbReference type="Proteomes" id="UP000028828">
    <property type="component" value="Unassembled WGS sequence"/>
</dbReference>
<organism evidence="2 3">
    <name type="scientific">Toxoplasma gondii p89</name>
    <dbReference type="NCBI Taxonomy" id="943119"/>
    <lineage>
        <taxon>Eukaryota</taxon>
        <taxon>Sar</taxon>
        <taxon>Alveolata</taxon>
        <taxon>Apicomplexa</taxon>
        <taxon>Conoidasida</taxon>
        <taxon>Coccidia</taxon>
        <taxon>Eucoccidiorida</taxon>
        <taxon>Eimeriorina</taxon>
        <taxon>Sarcocystidae</taxon>
        <taxon>Toxoplasma</taxon>
    </lineage>
</organism>
<evidence type="ECO:0000313" key="3">
    <source>
        <dbReference type="Proteomes" id="UP000028828"/>
    </source>
</evidence>
<dbReference type="GO" id="GO:0030286">
    <property type="term" value="C:dynein complex"/>
    <property type="evidence" value="ECO:0007669"/>
    <property type="project" value="InterPro"/>
</dbReference>
<dbReference type="EMBL" id="AEYI02000727">
    <property type="protein sequence ID" value="KFG46067.1"/>
    <property type="molecule type" value="Genomic_DNA"/>
</dbReference>
<sequence length="107" mass="11677">MTTAIAEYIRAILPSGSEFIDGDAALSFKDILESSFKDSANTTPIFFILSPGADPVKEVESMGKKAGYTANFNFHNIAMGQVRTRAQRMCEVKLRVVLMLSTNGVLN</sequence>
<name>A0A086KNU9_TOXGO</name>
<reference evidence="2 3" key="1">
    <citation type="submission" date="2014-03" db="EMBL/GenBank/DDBJ databases">
        <authorList>
            <person name="Sibley D."/>
            <person name="Venepally P."/>
            <person name="Karamycheva S."/>
            <person name="Hadjithomas M."/>
            <person name="Khan A."/>
            <person name="Brunk B."/>
            <person name="Roos D."/>
            <person name="Caler E."/>
            <person name="Lorenzi H."/>
        </authorList>
    </citation>
    <scope>NUCLEOTIDE SEQUENCE [LARGE SCALE GENOMIC DNA]</scope>
    <source>
        <strain evidence="3">p89</strain>
    </source>
</reference>
<dbReference type="InterPro" id="IPR027417">
    <property type="entry name" value="P-loop_NTPase"/>
</dbReference>
<evidence type="ECO:0000313" key="2">
    <source>
        <dbReference type="EMBL" id="KFG46067.1"/>
    </source>
</evidence>
<gene>
    <name evidence="2" type="ORF">TGP89_203135F</name>
</gene>
<protein>
    <submittedName>
        <fullName evidence="2">Dynein heavy chain family protein</fullName>
    </submittedName>
</protein>
<accession>A0A086KNU9</accession>